<feature type="compositionally biased region" description="Basic and acidic residues" evidence="1">
    <location>
        <begin position="45"/>
        <end position="55"/>
    </location>
</feature>
<dbReference type="AlphaFoldDB" id="A0A397YIB9"/>
<proteinExistence type="predicted"/>
<evidence type="ECO:0000313" key="2">
    <source>
        <dbReference type="EMBL" id="RID51604.1"/>
    </source>
</evidence>
<evidence type="ECO:0000313" key="3">
    <source>
        <dbReference type="Proteomes" id="UP000264353"/>
    </source>
</evidence>
<dbReference type="Proteomes" id="UP000264353">
    <property type="component" value="Chromosome A8"/>
</dbReference>
<evidence type="ECO:0000256" key="1">
    <source>
        <dbReference type="SAM" id="MobiDB-lite"/>
    </source>
</evidence>
<accession>A0A397YIB9</accession>
<dbReference type="EMBL" id="CM010635">
    <property type="protein sequence ID" value="RID51604.1"/>
    <property type="molecule type" value="Genomic_DNA"/>
</dbReference>
<feature type="region of interest" description="Disordered" evidence="1">
    <location>
        <begin position="37"/>
        <end position="69"/>
    </location>
</feature>
<protein>
    <submittedName>
        <fullName evidence="2">Uncharacterized protein</fullName>
    </submittedName>
</protein>
<reference evidence="2 3" key="1">
    <citation type="submission" date="2018-06" db="EMBL/GenBank/DDBJ databases">
        <title>WGS assembly of Brassica rapa FPsc.</title>
        <authorList>
            <person name="Bowman J."/>
            <person name="Kohchi T."/>
            <person name="Yamato K."/>
            <person name="Jenkins J."/>
            <person name="Shu S."/>
            <person name="Ishizaki K."/>
            <person name="Yamaoka S."/>
            <person name="Nishihama R."/>
            <person name="Nakamura Y."/>
            <person name="Berger F."/>
            <person name="Adam C."/>
            <person name="Aki S."/>
            <person name="Althoff F."/>
            <person name="Araki T."/>
            <person name="Arteaga-Vazquez M."/>
            <person name="Balasubrmanian S."/>
            <person name="Bauer D."/>
            <person name="Boehm C."/>
            <person name="Briginshaw L."/>
            <person name="Caballero-Perez J."/>
            <person name="Catarino B."/>
            <person name="Chen F."/>
            <person name="Chiyoda S."/>
            <person name="Chovatia M."/>
            <person name="Davies K."/>
            <person name="Delmans M."/>
            <person name="Demura T."/>
            <person name="Dierschke T."/>
            <person name="Dolan L."/>
            <person name="Dorantes-Acosta A."/>
            <person name="Eklund D."/>
            <person name="Florent S."/>
            <person name="Flores-Sandoval E."/>
            <person name="Fujiyama A."/>
            <person name="Fukuzawa H."/>
            <person name="Galik B."/>
            <person name="Grimanelli D."/>
            <person name="Grimwood J."/>
            <person name="Grossniklaus U."/>
            <person name="Hamada T."/>
            <person name="Haseloff J."/>
            <person name="Hetherington A."/>
            <person name="Higo A."/>
            <person name="Hirakawa Y."/>
            <person name="Hundley H."/>
            <person name="Ikeda Y."/>
            <person name="Inoue K."/>
            <person name="Inoue S."/>
            <person name="Ishida S."/>
            <person name="Jia Q."/>
            <person name="Kakita M."/>
            <person name="Kanazawa T."/>
            <person name="Kawai Y."/>
            <person name="Kawashima T."/>
            <person name="Kennedy M."/>
            <person name="Kinose K."/>
            <person name="Kinoshita T."/>
            <person name="Kohara Y."/>
            <person name="Koide E."/>
            <person name="Komatsu K."/>
            <person name="Kopischke S."/>
            <person name="Kubo M."/>
            <person name="Kyozuka J."/>
            <person name="Lagercrantz U."/>
            <person name="Lin S."/>
            <person name="Lindquist E."/>
            <person name="Lipzen A."/>
            <person name="Lu C."/>
            <person name="Luna E."/>
            <person name="Martienssen R."/>
            <person name="Minamino N."/>
            <person name="Mizutani M."/>
            <person name="Mizutani M."/>
            <person name="Mochizuki N."/>
            <person name="Monte I."/>
            <person name="Mosher R."/>
            <person name="Nagasaki H."/>
            <person name="Nakagami H."/>
            <person name="Naramoto S."/>
            <person name="Nishitani K."/>
            <person name="Ohtani M."/>
            <person name="Okamoto T."/>
            <person name="Okumura M."/>
            <person name="Phillips J."/>
            <person name="Pollak B."/>
            <person name="Reinders A."/>
            <person name="Roevekamp M."/>
            <person name="Sano R."/>
            <person name="Sawa S."/>
            <person name="Schmid M."/>
            <person name="Shirakawa M."/>
            <person name="Solano R."/>
            <person name="Spunde A."/>
            <person name="Suetsugu N."/>
            <person name="Sugano S."/>
            <person name="Sugiyama A."/>
            <person name="Sun R."/>
            <person name="Suzuki Y."/>
            <person name="Takenaka M."/>
            <person name="Takezawa D."/>
            <person name="Tomogane H."/>
            <person name="Tsuzuki M."/>
            <person name="Ueda T."/>
            <person name="Umeda M."/>
            <person name="Ward J."/>
            <person name="Watanabe Y."/>
            <person name="Yazaki K."/>
            <person name="Yokoyama R."/>
            <person name="Yoshitake Y."/>
            <person name="Yotsui I."/>
            <person name="Zachgo S."/>
            <person name="Schmutz J."/>
        </authorList>
    </citation>
    <scope>NUCLEOTIDE SEQUENCE [LARGE SCALE GENOMIC DNA]</scope>
    <source>
        <strain evidence="3">cv. B-3</strain>
    </source>
</reference>
<sequence>MGLGIGRLTSFIKQMGQAQSLRDISSINVVRTSQEALDLRCSSTPRERPPEELSRRGKLPLSRRQPGGE</sequence>
<gene>
    <name evidence="2" type="ORF">BRARA_H02255</name>
</gene>
<name>A0A397YIB9_BRACM</name>
<organism evidence="2 3">
    <name type="scientific">Brassica campestris</name>
    <name type="common">Field mustard</name>
    <dbReference type="NCBI Taxonomy" id="3711"/>
    <lineage>
        <taxon>Eukaryota</taxon>
        <taxon>Viridiplantae</taxon>
        <taxon>Streptophyta</taxon>
        <taxon>Embryophyta</taxon>
        <taxon>Tracheophyta</taxon>
        <taxon>Spermatophyta</taxon>
        <taxon>Magnoliopsida</taxon>
        <taxon>eudicotyledons</taxon>
        <taxon>Gunneridae</taxon>
        <taxon>Pentapetalae</taxon>
        <taxon>rosids</taxon>
        <taxon>malvids</taxon>
        <taxon>Brassicales</taxon>
        <taxon>Brassicaceae</taxon>
        <taxon>Brassiceae</taxon>
        <taxon>Brassica</taxon>
    </lineage>
</organism>